<evidence type="ECO:0000313" key="2">
    <source>
        <dbReference type="Proteomes" id="UP000827517"/>
    </source>
</evidence>
<sequence length="46" mass="5076">MPSVSEKQKKFMAVVAHSPEFAKKVGVPQSVGKEYNDADKAKVQKK</sequence>
<evidence type="ECO:0000313" key="1">
    <source>
        <dbReference type="EMBL" id="QZA70642.1"/>
    </source>
</evidence>
<organism evidence="1 2">
    <name type="scientific">Erwinia phage AH04</name>
    <dbReference type="NCBI Taxonomy" id="2869569"/>
    <lineage>
        <taxon>Viruses</taxon>
        <taxon>Duplodnaviria</taxon>
        <taxon>Heunggongvirae</taxon>
        <taxon>Uroviricota</taxon>
        <taxon>Caudoviricetes</taxon>
        <taxon>Chimalliviridae</taxon>
        <taxon>Meadowvirus</taxon>
        <taxon>Meadowvirus AH04</taxon>
    </lineage>
</organism>
<gene>
    <name evidence="1" type="primary">167</name>
    <name evidence="1" type="ORF">AH04_167</name>
</gene>
<proteinExistence type="predicted"/>
<dbReference type="RefSeq" id="YP_010667921.1">
    <property type="nucleotide sequence ID" value="NC_070952.1"/>
</dbReference>
<dbReference type="Proteomes" id="UP000827517">
    <property type="component" value="Segment"/>
</dbReference>
<reference evidence="1" key="1">
    <citation type="submission" date="2021-07" db="EMBL/GenBank/DDBJ databases">
        <authorList>
            <person name="Roth S.J."/>
            <person name="Krukonis G.P."/>
            <person name="Delesalle V.A."/>
        </authorList>
    </citation>
    <scope>NUCLEOTIDE SEQUENCE</scope>
</reference>
<dbReference type="GeneID" id="77944047"/>
<dbReference type="EMBL" id="MZ501267">
    <property type="protein sequence ID" value="QZA70642.1"/>
    <property type="molecule type" value="Genomic_DNA"/>
</dbReference>
<dbReference type="KEGG" id="vg:77944047"/>
<protein>
    <submittedName>
        <fullName evidence="1">Uncharacterized protein</fullName>
    </submittedName>
</protein>
<accession>A0AAE7X0P2</accession>
<name>A0AAE7X0P2_9CAUD</name>
<keyword evidence="2" id="KW-1185">Reference proteome</keyword>